<keyword evidence="5" id="KW-1185">Reference proteome</keyword>
<protein>
    <submittedName>
        <fullName evidence="3 4">Fe-S cluster assembly factor NAR1</fullName>
    </submittedName>
</protein>
<dbReference type="AlphaFoldDB" id="A0AA86RDW9"/>
<name>A0AA86RDW9_9EUKA</name>
<comment type="similarity">
    <text evidence="1">Belongs to the NARF family.</text>
</comment>
<proteinExistence type="inferred from homology"/>
<feature type="domain" description="Iron hydrogenase large subunit C-terminal" evidence="2">
    <location>
        <begin position="132"/>
        <end position="307"/>
    </location>
</feature>
<evidence type="ECO:0000313" key="4">
    <source>
        <dbReference type="EMBL" id="CAL5982756.1"/>
    </source>
</evidence>
<comment type="caution">
    <text evidence="3">The sequence shown here is derived from an EMBL/GenBank/DDBJ whole genome shotgun (WGS) entry which is preliminary data.</text>
</comment>
<evidence type="ECO:0000256" key="1">
    <source>
        <dbReference type="ARBA" id="ARBA00006596"/>
    </source>
</evidence>
<accession>A0AA86RDW9</accession>
<dbReference type="Pfam" id="PF02906">
    <property type="entry name" value="Fe_hyd_lg_C"/>
    <property type="match status" value="1"/>
</dbReference>
<evidence type="ECO:0000313" key="5">
    <source>
        <dbReference type="Proteomes" id="UP001642409"/>
    </source>
</evidence>
<dbReference type="SUPFAM" id="SSF53920">
    <property type="entry name" value="Fe-only hydrogenase"/>
    <property type="match status" value="1"/>
</dbReference>
<dbReference type="EMBL" id="CATOUU010001174">
    <property type="protein sequence ID" value="CAI9976544.1"/>
    <property type="molecule type" value="Genomic_DNA"/>
</dbReference>
<gene>
    <name evidence="3" type="ORF">HINF_LOCUS64189</name>
    <name evidence="4" type="ORF">HINF_LOCUS7289</name>
</gene>
<dbReference type="InterPro" id="IPR004108">
    <property type="entry name" value="Fe_hydrogenase_lsu_C"/>
</dbReference>
<reference evidence="3" key="1">
    <citation type="submission" date="2023-06" db="EMBL/GenBank/DDBJ databases">
        <authorList>
            <person name="Kurt Z."/>
        </authorList>
    </citation>
    <scope>NUCLEOTIDE SEQUENCE</scope>
</reference>
<dbReference type="InterPro" id="IPR009016">
    <property type="entry name" value="Fe_hydrogenase"/>
</dbReference>
<evidence type="ECO:0000259" key="2">
    <source>
        <dbReference type="Pfam" id="PF02906"/>
    </source>
</evidence>
<dbReference type="InterPro" id="IPR050340">
    <property type="entry name" value="Cytosolic_Fe-S_CAF"/>
</dbReference>
<dbReference type="PANTHER" id="PTHR11615">
    <property type="entry name" value="NITRATE, FORMATE, IRON DEHYDROGENASE"/>
    <property type="match status" value="1"/>
</dbReference>
<evidence type="ECO:0000313" key="3">
    <source>
        <dbReference type="EMBL" id="CAI9976544.1"/>
    </source>
</evidence>
<sequence length="369" mass="42278">MSIRLNDVNDFDSKECLVPVLETTGVKLRSHAKQETQALKISLADCITCSGCITSAEEVFISQSNMEQLRLLINGDVPMRFLLSTPSILSISVTLNITSSQLFDLLNKTFPLHQFTSESTQQQIWANALVTRTLENLNNGPQLVTHCPAVRLFLNKRCPELLRFMTNLSSPFEMFLNENENGVGIQQCQDRKLEAFRWEKKCFTSLDLINIINENVQEKMVKDSHVDDWSGYQYVNQLMKVVGQHTEEKGINKDQTVYKFMYEGKEITLYWSRTMKNLENLIRKKNKIQPNEIYYLEACPRGCFGGANLAHNEQHPLQEVSMQIHNSLVNAEFGYEPTNIIETKVVAVDMKSPEEIAREKGIKVADMQW</sequence>
<organism evidence="3">
    <name type="scientific">Hexamita inflata</name>
    <dbReference type="NCBI Taxonomy" id="28002"/>
    <lineage>
        <taxon>Eukaryota</taxon>
        <taxon>Metamonada</taxon>
        <taxon>Diplomonadida</taxon>
        <taxon>Hexamitidae</taxon>
        <taxon>Hexamitinae</taxon>
        <taxon>Hexamita</taxon>
    </lineage>
</organism>
<dbReference type="Proteomes" id="UP001642409">
    <property type="component" value="Unassembled WGS sequence"/>
</dbReference>
<dbReference type="EMBL" id="CAXDID020000015">
    <property type="protein sequence ID" value="CAL5982756.1"/>
    <property type="molecule type" value="Genomic_DNA"/>
</dbReference>
<reference evidence="4 5" key="2">
    <citation type="submission" date="2024-07" db="EMBL/GenBank/DDBJ databases">
        <authorList>
            <person name="Akdeniz Z."/>
        </authorList>
    </citation>
    <scope>NUCLEOTIDE SEQUENCE [LARGE SCALE GENOMIC DNA]</scope>
</reference>